<protein>
    <submittedName>
        <fullName evidence="1">Uncharacterized protein</fullName>
    </submittedName>
</protein>
<comment type="caution">
    <text evidence="1">The sequence shown here is derived from an EMBL/GenBank/DDBJ whole genome shotgun (WGS) entry which is preliminary data.</text>
</comment>
<organism evidence="1">
    <name type="scientific">bioreactor metagenome</name>
    <dbReference type="NCBI Taxonomy" id="1076179"/>
    <lineage>
        <taxon>unclassified sequences</taxon>
        <taxon>metagenomes</taxon>
        <taxon>ecological metagenomes</taxon>
    </lineage>
</organism>
<accession>A0A645D6S7</accession>
<name>A0A645D6S7_9ZZZZ</name>
<reference evidence="1" key="1">
    <citation type="submission" date="2019-08" db="EMBL/GenBank/DDBJ databases">
        <authorList>
            <person name="Kucharzyk K."/>
            <person name="Murdoch R.W."/>
            <person name="Higgins S."/>
            <person name="Loffler F."/>
        </authorList>
    </citation>
    <scope>NUCLEOTIDE SEQUENCE</scope>
</reference>
<proteinExistence type="predicted"/>
<dbReference type="AlphaFoldDB" id="A0A645D6S7"/>
<dbReference type="EMBL" id="VSSQ01033385">
    <property type="protein sequence ID" value="MPM84961.1"/>
    <property type="molecule type" value="Genomic_DNA"/>
</dbReference>
<sequence>MALIAERRRAAFGRMKQFCGVKTERARVAELRDGCAVIVAVKRMRGVVYELESMAARDVADDFVVAGAAEYVHRQYGRCGWRNERFDQFGIDGQIVANVAKYGRAAALGDRVHRGGERKGRGDNLACYAERIERRAKRERAARKKRYGRAHALRQRLLEPLVHDTAVCERAGMPDFKQLRVEPA</sequence>
<gene>
    <name evidence="1" type="ORF">SDC9_132037</name>
</gene>
<evidence type="ECO:0000313" key="1">
    <source>
        <dbReference type="EMBL" id="MPM84961.1"/>
    </source>
</evidence>